<sequence>MFDHVWVVFHCRRQLQRGMPDHVWVVFHCRRQLQRRMSDHVWVVFRCRRQLQRAMFDHVWLCSSAGASCSSDIRRQLQRRSITQEGPSPRPASTSVSKNIPTAHSFSRSSFLDSNQRAKAKSVGTRTPHDHSALSPTSTDQDLQQSLTSQGKIPLPTLKHALGSEIGPSHSEASGPQTPSSYAHTSTVGSPAQLFTPVSSYADPPNTPTSSAVAWQQQHHQQRRPPPWQAHGTHLPHQHFQHHHHHHHHHHHDHAQKYSEPHAWASPATTLGGTRGRSSPKPKSRRPRLSYNKVRLKGCKTVRLLPKPEMQRPRLSSFGMQLGWTLSTDVH</sequence>
<name>A0ABQ7G8G7_DUNSA</name>
<evidence type="ECO:0008006" key="4">
    <source>
        <dbReference type="Google" id="ProtNLM"/>
    </source>
</evidence>
<comment type="caution">
    <text evidence="2">The sequence shown here is derived from an EMBL/GenBank/DDBJ whole genome shotgun (WGS) entry which is preliminary data.</text>
</comment>
<gene>
    <name evidence="2" type="ORF">DUNSADRAFT_13891</name>
</gene>
<evidence type="ECO:0000313" key="3">
    <source>
        <dbReference type="Proteomes" id="UP000815325"/>
    </source>
</evidence>
<reference evidence="2" key="1">
    <citation type="submission" date="2017-08" db="EMBL/GenBank/DDBJ databases">
        <authorList>
            <person name="Polle J.E."/>
            <person name="Barry K."/>
            <person name="Cushman J."/>
            <person name="Schmutz J."/>
            <person name="Tran D."/>
            <person name="Hathwaick L.T."/>
            <person name="Yim W.C."/>
            <person name="Jenkins J."/>
            <person name="Mckie-Krisberg Z.M."/>
            <person name="Prochnik S."/>
            <person name="Lindquist E."/>
            <person name="Dockter R.B."/>
            <person name="Adam C."/>
            <person name="Molina H."/>
            <person name="Bunkerborg J."/>
            <person name="Jin E."/>
            <person name="Buchheim M."/>
            <person name="Magnuson J."/>
        </authorList>
    </citation>
    <scope>NUCLEOTIDE SEQUENCE</scope>
    <source>
        <strain evidence="2">CCAP 19/18</strain>
    </source>
</reference>
<feature type="compositionally biased region" description="Basic residues" evidence="1">
    <location>
        <begin position="278"/>
        <end position="291"/>
    </location>
</feature>
<dbReference type="EMBL" id="MU069995">
    <property type="protein sequence ID" value="KAF5830903.1"/>
    <property type="molecule type" value="Genomic_DNA"/>
</dbReference>
<feature type="region of interest" description="Disordered" evidence="1">
    <location>
        <begin position="160"/>
        <end position="291"/>
    </location>
</feature>
<dbReference type="Proteomes" id="UP000815325">
    <property type="component" value="Unassembled WGS sequence"/>
</dbReference>
<evidence type="ECO:0000256" key="1">
    <source>
        <dbReference type="SAM" id="MobiDB-lite"/>
    </source>
</evidence>
<evidence type="ECO:0000313" key="2">
    <source>
        <dbReference type="EMBL" id="KAF5830903.1"/>
    </source>
</evidence>
<proteinExistence type="predicted"/>
<organism evidence="2 3">
    <name type="scientific">Dunaliella salina</name>
    <name type="common">Green alga</name>
    <name type="synonym">Protococcus salinus</name>
    <dbReference type="NCBI Taxonomy" id="3046"/>
    <lineage>
        <taxon>Eukaryota</taxon>
        <taxon>Viridiplantae</taxon>
        <taxon>Chlorophyta</taxon>
        <taxon>core chlorophytes</taxon>
        <taxon>Chlorophyceae</taxon>
        <taxon>CS clade</taxon>
        <taxon>Chlamydomonadales</taxon>
        <taxon>Dunaliellaceae</taxon>
        <taxon>Dunaliella</taxon>
    </lineage>
</organism>
<feature type="compositionally biased region" description="Polar residues" evidence="1">
    <location>
        <begin position="171"/>
        <end position="190"/>
    </location>
</feature>
<protein>
    <recommendedName>
        <fullName evidence="4">Encoded protein</fullName>
    </recommendedName>
</protein>
<feature type="compositionally biased region" description="Basic residues" evidence="1">
    <location>
        <begin position="234"/>
        <end position="254"/>
    </location>
</feature>
<feature type="region of interest" description="Disordered" evidence="1">
    <location>
        <begin position="80"/>
        <end position="146"/>
    </location>
</feature>
<feature type="compositionally biased region" description="Polar residues" evidence="1">
    <location>
        <begin position="80"/>
        <end position="117"/>
    </location>
</feature>
<feature type="compositionally biased region" description="Polar residues" evidence="1">
    <location>
        <begin position="134"/>
        <end position="146"/>
    </location>
</feature>
<accession>A0ABQ7G8G7</accession>
<keyword evidence="3" id="KW-1185">Reference proteome</keyword>